<sequence>MEIIDPFKVKQKTIKHTKFRKIIYLCRISWKIFHRLIASFGLISFMDNNLINEKLNKKVHIVGKK</sequence>
<comment type="caution">
    <text evidence="1">The sequence shown here is derived from an EMBL/GenBank/DDBJ whole genome shotgun (WGS) entry which is preliminary data.</text>
</comment>
<reference evidence="1 2" key="1">
    <citation type="journal article" date="2018" name="Sci. Rep.">
        <title>Genomic signatures of local adaptation to the degree of environmental predictability in rotifers.</title>
        <authorList>
            <person name="Franch-Gras L."/>
            <person name="Hahn C."/>
            <person name="Garcia-Roger E.M."/>
            <person name="Carmona M.J."/>
            <person name="Serra M."/>
            <person name="Gomez A."/>
        </authorList>
    </citation>
    <scope>NUCLEOTIDE SEQUENCE [LARGE SCALE GENOMIC DNA]</scope>
    <source>
        <strain evidence="1">HYR1</strain>
    </source>
</reference>
<protein>
    <submittedName>
        <fullName evidence="1">Uncharacterized protein</fullName>
    </submittedName>
</protein>
<keyword evidence="2" id="KW-1185">Reference proteome</keyword>
<gene>
    <name evidence="1" type="ORF">BpHYR1_049339</name>
</gene>
<dbReference type="EMBL" id="REGN01001519">
    <property type="protein sequence ID" value="RNA34151.1"/>
    <property type="molecule type" value="Genomic_DNA"/>
</dbReference>
<evidence type="ECO:0000313" key="2">
    <source>
        <dbReference type="Proteomes" id="UP000276133"/>
    </source>
</evidence>
<dbReference type="Proteomes" id="UP000276133">
    <property type="component" value="Unassembled WGS sequence"/>
</dbReference>
<accession>A0A3M7SED5</accession>
<proteinExistence type="predicted"/>
<organism evidence="1 2">
    <name type="scientific">Brachionus plicatilis</name>
    <name type="common">Marine rotifer</name>
    <name type="synonym">Brachionus muelleri</name>
    <dbReference type="NCBI Taxonomy" id="10195"/>
    <lineage>
        <taxon>Eukaryota</taxon>
        <taxon>Metazoa</taxon>
        <taxon>Spiralia</taxon>
        <taxon>Gnathifera</taxon>
        <taxon>Rotifera</taxon>
        <taxon>Eurotatoria</taxon>
        <taxon>Monogononta</taxon>
        <taxon>Pseudotrocha</taxon>
        <taxon>Ploima</taxon>
        <taxon>Brachionidae</taxon>
        <taxon>Brachionus</taxon>
    </lineage>
</organism>
<dbReference type="AlphaFoldDB" id="A0A3M7SED5"/>
<evidence type="ECO:0000313" key="1">
    <source>
        <dbReference type="EMBL" id="RNA34151.1"/>
    </source>
</evidence>
<name>A0A3M7SED5_BRAPC</name>